<keyword evidence="7" id="KW-1185">Reference proteome</keyword>
<dbReference type="PROSITE" id="PS50305">
    <property type="entry name" value="SIRTUIN"/>
    <property type="match status" value="1"/>
</dbReference>
<organism evidence="6 7">
    <name type="scientific">Magallana gigas</name>
    <name type="common">Pacific oyster</name>
    <name type="synonym">Crassostrea gigas</name>
    <dbReference type="NCBI Taxonomy" id="29159"/>
    <lineage>
        <taxon>Eukaryota</taxon>
        <taxon>Metazoa</taxon>
        <taxon>Spiralia</taxon>
        <taxon>Lophotrochozoa</taxon>
        <taxon>Mollusca</taxon>
        <taxon>Bivalvia</taxon>
        <taxon>Autobranchia</taxon>
        <taxon>Pteriomorphia</taxon>
        <taxon>Ostreida</taxon>
        <taxon>Ostreoidea</taxon>
        <taxon>Ostreidae</taxon>
        <taxon>Magallana</taxon>
    </lineage>
</organism>
<feature type="binding site" evidence="3">
    <location>
        <position position="255"/>
    </location>
    <ligand>
        <name>Zn(2+)</name>
        <dbReference type="ChEBI" id="CHEBI:29105"/>
    </ligand>
</feature>
<feature type="compositionally biased region" description="Acidic residues" evidence="4">
    <location>
        <begin position="187"/>
        <end position="196"/>
    </location>
</feature>
<evidence type="ECO:0000313" key="6">
    <source>
        <dbReference type="EnsemblMetazoa" id="G226.6:cds"/>
    </source>
</evidence>
<dbReference type="OrthoDB" id="2919105at2759"/>
<feature type="region of interest" description="Disordered" evidence="4">
    <location>
        <begin position="163"/>
        <end position="196"/>
    </location>
</feature>
<dbReference type="InterPro" id="IPR050134">
    <property type="entry name" value="NAD-dep_sirtuin_deacylases"/>
</dbReference>
<feature type="binding site" evidence="3">
    <location>
        <position position="315"/>
    </location>
    <ligand>
        <name>Zn(2+)</name>
        <dbReference type="ChEBI" id="CHEBI:29105"/>
    </ligand>
</feature>
<keyword evidence="3" id="KW-0479">Metal-binding</keyword>
<dbReference type="EnsemblMetazoa" id="G226.6">
    <property type="protein sequence ID" value="G226.6:cds"/>
    <property type="gene ID" value="G226"/>
</dbReference>
<dbReference type="PANTHER" id="PTHR11085">
    <property type="entry name" value="NAD-DEPENDENT PROTEIN DEACYLASE SIRTUIN-5, MITOCHONDRIAL-RELATED"/>
    <property type="match status" value="1"/>
</dbReference>
<keyword evidence="3" id="KW-0862">Zinc</keyword>
<evidence type="ECO:0000256" key="4">
    <source>
        <dbReference type="SAM" id="MobiDB-lite"/>
    </source>
</evidence>
<reference evidence="6" key="1">
    <citation type="submission" date="2022-08" db="UniProtKB">
        <authorList>
            <consortium name="EnsemblMetazoa"/>
        </authorList>
    </citation>
    <scope>IDENTIFICATION</scope>
    <source>
        <strain evidence="6">05x7-T-G4-1.051#20</strain>
    </source>
</reference>
<dbReference type="GO" id="GO:0070403">
    <property type="term" value="F:NAD+ binding"/>
    <property type="evidence" value="ECO:0007669"/>
    <property type="project" value="InterPro"/>
</dbReference>
<feature type="domain" description="Deacetylase sirtuin-type" evidence="5">
    <location>
        <begin position="101"/>
        <end position="427"/>
    </location>
</feature>
<dbReference type="OMA" id="GDCDVFM"/>
<protein>
    <recommendedName>
        <fullName evidence="5">Deacetylase sirtuin-type domain-containing protein</fullName>
    </recommendedName>
</protein>
<dbReference type="Gene3D" id="3.40.50.1220">
    <property type="entry name" value="TPP-binding domain"/>
    <property type="match status" value="1"/>
</dbReference>
<accession>A0A8W8K5Y4</accession>
<feature type="binding site" evidence="3">
    <location>
        <position position="310"/>
    </location>
    <ligand>
        <name>Zn(2+)</name>
        <dbReference type="ChEBI" id="CHEBI:29105"/>
    </ligand>
</feature>
<dbReference type="InterPro" id="IPR026590">
    <property type="entry name" value="Ssirtuin_cat_dom"/>
</dbReference>
<feature type="compositionally biased region" description="Basic and acidic residues" evidence="4">
    <location>
        <begin position="172"/>
        <end position="186"/>
    </location>
</feature>
<dbReference type="Proteomes" id="UP000005408">
    <property type="component" value="Unassembled WGS sequence"/>
</dbReference>
<keyword evidence="1" id="KW-0808">Transferase</keyword>
<evidence type="ECO:0000256" key="1">
    <source>
        <dbReference type="ARBA" id="ARBA00022679"/>
    </source>
</evidence>
<dbReference type="EnsemblMetazoa" id="G226.3">
    <property type="protein sequence ID" value="G226.3:cds"/>
    <property type="gene ID" value="G226"/>
</dbReference>
<dbReference type="InterPro" id="IPR003000">
    <property type="entry name" value="Sirtuin"/>
</dbReference>
<dbReference type="AlphaFoldDB" id="A0A8W8K5Y4"/>
<name>A0A8W8K5Y4_MAGGI</name>
<dbReference type="GO" id="GO:0005634">
    <property type="term" value="C:nucleus"/>
    <property type="evidence" value="ECO:0007669"/>
    <property type="project" value="TreeGrafter"/>
</dbReference>
<evidence type="ECO:0000256" key="3">
    <source>
        <dbReference type="PROSITE-ProRule" id="PRU00236"/>
    </source>
</evidence>
<dbReference type="SUPFAM" id="SSF52467">
    <property type="entry name" value="DHS-like NAD/FAD-binding domain"/>
    <property type="match status" value="1"/>
</dbReference>
<sequence>MKCCLKLCGNDIFEQSESRVEVKTVLPSRFDGKNFLVSWNRNGEAIFHLPCWQRLLKSKPTTNYKKLGAKRSRLNSSELVTKQEKSLIQEAKKTAEFFDSAEQIKKEASRVAGWLLSAKHCVVFTGAGISTAAGIGDYRGKSGKWTEMDHEQVSDKIEQIFDMQGPSPSKRCHPEKEPHKADHASGDEDQEDRGDEGVDYEELRPTFTHEALCRLVDLDLVKHVVSQNGDGLHGLSGISKENLSELHGNVFIEKCEKCHHRYERTFYVMDDAGSQYFEDIEDYGKSEVKKPRHAKRCDTCGLSHRTGRKCEQKGCKGFLKDTIINFGDNLEEEILNRAFEHAQLCDLMICLGSTLTVTPANELVEVIQKTGCLVICNRQKTDYDDDCLPKFDGIPEAAGCRVYGDCDTFIREILKNVIGDERLKSWEGDRPQRIVSYEKNRCQKHSV</sequence>
<evidence type="ECO:0000259" key="5">
    <source>
        <dbReference type="PROSITE" id="PS50305"/>
    </source>
</evidence>
<dbReference type="GO" id="GO:0046872">
    <property type="term" value="F:metal ion binding"/>
    <property type="evidence" value="ECO:0007669"/>
    <property type="project" value="UniProtKB-KW"/>
</dbReference>
<dbReference type="Gene3D" id="2.20.28.200">
    <property type="match status" value="1"/>
</dbReference>
<dbReference type="Pfam" id="PF02146">
    <property type="entry name" value="SIR2"/>
    <property type="match status" value="1"/>
</dbReference>
<evidence type="ECO:0000313" key="7">
    <source>
        <dbReference type="Proteomes" id="UP000005408"/>
    </source>
</evidence>
<dbReference type="EnsemblMetazoa" id="G226.2">
    <property type="protein sequence ID" value="G226.2:cds"/>
    <property type="gene ID" value="G226"/>
</dbReference>
<feature type="active site" description="Proton acceptor" evidence="3">
    <location>
        <position position="247"/>
    </location>
</feature>
<evidence type="ECO:0000256" key="2">
    <source>
        <dbReference type="ARBA" id="ARBA00023027"/>
    </source>
</evidence>
<feature type="binding site" evidence="3">
    <location>
        <position position="258"/>
    </location>
    <ligand>
        <name>Zn(2+)</name>
        <dbReference type="ChEBI" id="CHEBI:29105"/>
    </ligand>
</feature>
<dbReference type="InterPro" id="IPR029035">
    <property type="entry name" value="DHS-like_NAD/FAD-binding_dom"/>
</dbReference>
<proteinExistence type="predicted"/>
<dbReference type="GO" id="GO:0017136">
    <property type="term" value="F:histone deacetylase activity, NAD-dependent"/>
    <property type="evidence" value="ECO:0007669"/>
    <property type="project" value="TreeGrafter"/>
</dbReference>
<dbReference type="PANTHER" id="PTHR11085:SF10">
    <property type="entry name" value="NAD-DEPENDENT PROTEIN DEACYLASE SIRTUIN-5, MITOCHONDRIAL-RELATED"/>
    <property type="match status" value="1"/>
</dbReference>
<keyword evidence="2" id="KW-0520">NAD</keyword>